<evidence type="ECO:0000313" key="3">
    <source>
        <dbReference type="Proteomes" id="UP001172457"/>
    </source>
</evidence>
<proteinExistence type="predicted"/>
<feature type="compositionally biased region" description="Basic and acidic residues" evidence="1">
    <location>
        <begin position="66"/>
        <end position="79"/>
    </location>
</feature>
<reference evidence="2" key="1">
    <citation type="submission" date="2023-03" db="EMBL/GenBank/DDBJ databases">
        <title>Chromosome-scale reference genome and RAD-based genetic map of yellow starthistle (Centaurea solstitialis) reveal putative structural variation and QTLs associated with invader traits.</title>
        <authorList>
            <person name="Reatini B."/>
            <person name="Cang F.A."/>
            <person name="Jiang Q."/>
            <person name="Mckibben M.T.W."/>
            <person name="Barker M.S."/>
            <person name="Rieseberg L.H."/>
            <person name="Dlugosch K.M."/>
        </authorList>
    </citation>
    <scope>NUCLEOTIDE SEQUENCE</scope>
    <source>
        <strain evidence="2">CAN-66</strain>
        <tissue evidence="2">Leaf</tissue>
    </source>
</reference>
<comment type="caution">
    <text evidence="2">The sequence shown here is derived from an EMBL/GenBank/DDBJ whole genome shotgun (WGS) entry which is preliminary data.</text>
</comment>
<feature type="compositionally biased region" description="Basic and acidic residues" evidence="1">
    <location>
        <begin position="87"/>
        <end position="102"/>
    </location>
</feature>
<accession>A0AA38W8L9</accession>
<evidence type="ECO:0000256" key="1">
    <source>
        <dbReference type="SAM" id="MobiDB-lite"/>
    </source>
</evidence>
<feature type="region of interest" description="Disordered" evidence="1">
    <location>
        <begin position="56"/>
        <end position="143"/>
    </location>
</feature>
<dbReference type="AlphaFoldDB" id="A0AA38W8L9"/>
<protein>
    <submittedName>
        <fullName evidence="2">Uncharacterized protein</fullName>
    </submittedName>
</protein>
<gene>
    <name evidence="2" type="ORF">OSB04_015102</name>
</gene>
<sequence>MTQCSVIYTRPLCHRCLGLNFGWFFLNPGSEPKSLLNIKGSQFLFRIRFETTQNHITKTPCPFDSRTQDLHPRSKDQNPEHSNFPDLEYRPPQDENTGDRSIKSSPSKSKFNPGPKPSTPGTAAVWRGGELRESLRNPGSVSM</sequence>
<dbReference type="EMBL" id="JARYMX010000004">
    <property type="protein sequence ID" value="KAJ9551057.1"/>
    <property type="molecule type" value="Genomic_DNA"/>
</dbReference>
<evidence type="ECO:0000313" key="2">
    <source>
        <dbReference type="EMBL" id="KAJ9551057.1"/>
    </source>
</evidence>
<dbReference type="Proteomes" id="UP001172457">
    <property type="component" value="Chromosome 4"/>
</dbReference>
<name>A0AA38W8L9_9ASTR</name>
<organism evidence="2 3">
    <name type="scientific">Centaurea solstitialis</name>
    <name type="common">yellow star-thistle</name>
    <dbReference type="NCBI Taxonomy" id="347529"/>
    <lineage>
        <taxon>Eukaryota</taxon>
        <taxon>Viridiplantae</taxon>
        <taxon>Streptophyta</taxon>
        <taxon>Embryophyta</taxon>
        <taxon>Tracheophyta</taxon>
        <taxon>Spermatophyta</taxon>
        <taxon>Magnoliopsida</taxon>
        <taxon>eudicotyledons</taxon>
        <taxon>Gunneridae</taxon>
        <taxon>Pentapetalae</taxon>
        <taxon>asterids</taxon>
        <taxon>campanulids</taxon>
        <taxon>Asterales</taxon>
        <taxon>Asteraceae</taxon>
        <taxon>Carduoideae</taxon>
        <taxon>Cardueae</taxon>
        <taxon>Centaureinae</taxon>
        <taxon>Centaurea</taxon>
    </lineage>
</organism>
<keyword evidence="3" id="KW-1185">Reference proteome</keyword>